<accession>A0AAJ7T286</accession>
<dbReference type="InterPro" id="IPR019481">
    <property type="entry name" value="TFIIIC_triple_barrel"/>
</dbReference>
<dbReference type="PANTHER" id="PTHR21860">
    <property type="entry name" value="TRANSCRIPTION INITIATION FACTOR IIIC TFIIIC , POLYPEPTIDE 6-RELATED"/>
    <property type="match status" value="1"/>
</dbReference>
<dbReference type="GO" id="GO:0000127">
    <property type="term" value="C:transcription factor TFIIIC complex"/>
    <property type="evidence" value="ECO:0007669"/>
    <property type="project" value="TreeGrafter"/>
</dbReference>
<dbReference type="AlphaFoldDB" id="A0AAJ7T286"/>
<protein>
    <submittedName>
        <fullName evidence="4">General transcription factor 3C polypeptide 6</fullName>
    </submittedName>
</protein>
<dbReference type="Proteomes" id="UP001318040">
    <property type="component" value="Chromosome 14"/>
</dbReference>
<keyword evidence="3" id="KW-1185">Reference proteome</keyword>
<evidence type="ECO:0000313" key="3">
    <source>
        <dbReference type="Proteomes" id="UP001318040"/>
    </source>
</evidence>
<sequence>MRCGDLRLAMASGDEWDDGDWEEEEQYVVVELSGIIDSDFLAKCNNSFKMLGVDTDEPIMQLGGCVFAGRYEDALGTCVLFKENATSGPGDASEGTALSYQCHTAKKLLMHRMFLSERQSSEPISGIEAMQLDSLDGYRHSSGYHWQPPKEEMNPDVAGGDDEDEDDDDDDGKDDNGDGDDDNDHDRQPAEAAAPSPGTANEGSKEAVPEPSLGTKAEASIVP</sequence>
<evidence type="ECO:0000313" key="4">
    <source>
        <dbReference type="RefSeq" id="XP_032809996.1"/>
    </source>
</evidence>
<gene>
    <name evidence="4" type="primary">GTF3C6</name>
</gene>
<evidence type="ECO:0000259" key="2">
    <source>
        <dbReference type="Pfam" id="PF10419"/>
    </source>
</evidence>
<dbReference type="PANTHER" id="PTHR21860:SF2">
    <property type="entry name" value="GENERAL TRANSCRIPTION FACTOR 3C POLYPEPTIDE 6"/>
    <property type="match status" value="1"/>
</dbReference>
<feature type="compositionally biased region" description="Acidic residues" evidence="1">
    <location>
        <begin position="159"/>
        <end position="183"/>
    </location>
</feature>
<dbReference type="Gene3D" id="2.60.40.4370">
    <property type="match status" value="1"/>
</dbReference>
<dbReference type="GO" id="GO:0006383">
    <property type="term" value="P:transcription by RNA polymerase III"/>
    <property type="evidence" value="ECO:0007669"/>
    <property type="project" value="InterPro"/>
</dbReference>
<name>A0AAJ7T286_PETMA</name>
<evidence type="ECO:0000256" key="1">
    <source>
        <dbReference type="SAM" id="MobiDB-lite"/>
    </source>
</evidence>
<feature type="region of interest" description="Disordered" evidence="1">
    <location>
        <begin position="139"/>
        <end position="223"/>
    </location>
</feature>
<proteinExistence type="predicted"/>
<dbReference type="RefSeq" id="XP_032809996.1">
    <property type="nucleotide sequence ID" value="XM_032954105.1"/>
</dbReference>
<dbReference type="FunFam" id="2.60.40.4370:FF:000003">
    <property type="entry name" value="General transcription factor 3C polypeptide, putative"/>
    <property type="match status" value="1"/>
</dbReference>
<feature type="domain" description="Transcription factor TFIIIC triple barrel" evidence="2">
    <location>
        <begin position="22"/>
        <end position="115"/>
    </location>
</feature>
<dbReference type="KEGG" id="pmrn:116942334"/>
<reference evidence="4" key="1">
    <citation type="submission" date="2025-08" db="UniProtKB">
        <authorList>
            <consortium name="RefSeq"/>
        </authorList>
    </citation>
    <scope>IDENTIFICATION</scope>
    <source>
        <tissue evidence="4">Sperm</tissue>
    </source>
</reference>
<organism evidence="3 4">
    <name type="scientific">Petromyzon marinus</name>
    <name type="common">Sea lamprey</name>
    <dbReference type="NCBI Taxonomy" id="7757"/>
    <lineage>
        <taxon>Eukaryota</taxon>
        <taxon>Metazoa</taxon>
        <taxon>Chordata</taxon>
        <taxon>Craniata</taxon>
        <taxon>Vertebrata</taxon>
        <taxon>Cyclostomata</taxon>
        <taxon>Hyperoartia</taxon>
        <taxon>Petromyzontiformes</taxon>
        <taxon>Petromyzontidae</taxon>
        <taxon>Petromyzon</taxon>
    </lineage>
</organism>
<dbReference type="CTD" id="112495"/>
<dbReference type="InterPro" id="IPR042771">
    <property type="entry name" value="GTF3C6-like"/>
</dbReference>
<dbReference type="Pfam" id="PF10419">
    <property type="entry name" value="TFIIIC_sub6"/>
    <property type="match status" value="1"/>
</dbReference>